<gene>
    <name evidence="1" type="ORF">I7I52_10252</name>
</gene>
<reference evidence="1 2" key="1">
    <citation type="submission" date="2021-01" db="EMBL/GenBank/DDBJ databases">
        <title>Chromosome-level genome assembly of a human fungal pathogen reveals clustering of transcriptionally co-regulated genes.</title>
        <authorList>
            <person name="Voorhies M."/>
            <person name="Cohen S."/>
            <person name="Shea T.P."/>
            <person name="Petrus S."/>
            <person name="Munoz J.F."/>
            <person name="Poplawski S."/>
            <person name="Goldman W.E."/>
            <person name="Michael T."/>
            <person name="Cuomo C.A."/>
            <person name="Sil A."/>
            <person name="Beyhan S."/>
        </authorList>
    </citation>
    <scope>NUCLEOTIDE SEQUENCE [LARGE SCALE GENOMIC DNA]</scope>
    <source>
        <strain evidence="1 2">G184AR</strain>
    </source>
</reference>
<evidence type="ECO:0000313" key="2">
    <source>
        <dbReference type="Proteomes" id="UP000670092"/>
    </source>
</evidence>
<dbReference type="Proteomes" id="UP000670092">
    <property type="component" value="Unassembled WGS sequence"/>
</dbReference>
<comment type="caution">
    <text evidence="1">The sequence shown here is derived from an EMBL/GenBank/DDBJ whole genome shotgun (WGS) entry which is preliminary data.</text>
</comment>
<evidence type="ECO:0000313" key="1">
    <source>
        <dbReference type="EMBL" id="KAG5299818.1"/>
    </source>
</evidence>
<dbReference type="VEuPathDB" id="FungiDB:I7I52_10252"/>
<organism evidence="1 2">
    <name type="scientific">Ajellomyces capsulatus</name>
    <name type="common">Darling's disease fungus</name>
    <name type="synonym">Histoplasma capsulatum</name>
    <dbReference type="NCBI Taxonomy" id="5037"/>
    <lineage>
        <taxon>Eukaryota</taxon>
        <taxon>Fungi</taxon>
        <taxon>Dikarya</taxon>
        <taxon>Ascomycota</taxon>
        <taxon>Pezizomycotina</taxon>
        <taxon>Eurotiomycetes</taxon>
        <taxon>Eurotiomycetidae</taxon>
        <taxon>Onygenales</taxon>
        <taxon>Ajellomycetaceae</taxon>
        <taxon>Histoplasma</taxon>
    </lineage>
</organism>
<protein>
    <submittedName>
        <fullName evidence="1">Uncharacterized protein</fullName>
    </submittedName>
</protein>
<dbReference type="EMBL" id="JAEVHI010000002">
    <property type="protein sequence ID" value="KAG5299818.1"/>
    <property type="molecule type" value="Genomic_DNA"/>
</dbReference>
<accession>A0A8H7Z295</accession>
<sequence>MLLRVCASLTGMRTEHLARSFGSIAFNELLSSTVCHVNTIMRCELRPPLSLSIPSTGFF</sequence>
<dbReference type="AlphaFoldDB" id="A0A8H7Z295"/>
<proteinExistence type="predicted"/>
<name>A0A8H7Z295_AJECA</name>